<keyword evidence="5" id="KW-1185">Reference proteome</keyword>
<evidence type="ECO:0000313" key="5">
    <source>
        <dbReference type="Proteomes" id="UP001596157"/>
    </source>
</evidence>
<evidence type="ECO:0000256" key="2">
    <source>
        <dbReference type="ARBA" id="ARBA00022801"/>
    </source>
</evidence>
<protein>
    <submittedName>
        <fullName evidence="4">HIRAN domain-containing protein</fullName>
    </submittedName>
</protein>
<dbReference type="Gene3D" id="3.30.70.2330">
    <property type="match status" value="1"/>
</dbReference>
<gene>
    <name evidence="4" type="ORF">ACFPM7_13025</name>
</gene>
<dbReference type="RefSeq" id="WP_378247481.1">
    <property type="nucleotide sequence ID" value="NZ_JBHSKF010000005.1"/>
</dbReference>
<reference evidence="5" key="1">
    <citation type="journal article" date="2019" name="Int. J. Syst. Evol. Microbiol.">
        <title>The Global Catalogue of Microorganisms (GCM) 10K type strain sequencing project: providing services to taxonomists for standard genome sequencing and annotation.</title>
        <authorList>
            <consortium name="The Broad Institute Genomics Platform"/>
            <consortium name="The Broad Institute Genome Sequencing Center for Infectious Disease"/>
            <person name="Wu L."/>
            <person name="Ma J."/>
        </authorList>
    </citation>
    <scope>NUCLEOTIDE SEQUENCE [LARGE SCALE GENOMIC DNA]</scope>
    <source>
        <strain evidence="5">CCUG 59778</strain>
    </source>
</reference>
<evidence type="ECO:0000313" key="4">
    <source>
        <dbReference type="EMBL" id="MFC5287977.1"/>
    </source>
</evidence>
<dbReference type="Pfam" id="PF08797">
    <property type="entry name" value="HIRAN"/>
    <property type="match status" value="1"/>
</dbReference>
<accession>A0ABW0EM68</accession>
<dbReference type="InterPro" id="IPR014905">
    <property type="entry name" value="HIRAN"/>
</dbReference>
<sequence length="304" mass="32438">MTSTNAVAEALFGARLVIDRRDVVAATLTDAAALRSGRLELVLADGARHRLRFSQAQQPGFADLAAVLRPGAVLLRGRGSYDQPVVGESHHFLQLRALCGAGTGERTTVAELRPEPDNPHDADAVRVLVEDQPVGYLPREAASAYQPALRQVGTALSRVRLWWSHDHGELGFIASASLDLADPAEALPLNEPETSPHVALPTGRSYELSTAYLENLTAVLAKAYYPGRALVYGSLHADGAEVSVRVDGREVGRLPENTSARFAPLVRRFADAGLTCYAEVALSGDAQQVEARLKVAAPESIPGP</sequence>
<keyword evidence="2" id="KW-0378">Hydrolase</keyword>
<dbReference type="EMBL" id="JBHSKF010000005">
    <property type="protein sequence ID" value="MFC5287977.1"/>
    <property type="molecule type" value="Genomic_DNA"/>
</dbReference>
<evidence type="ECO:0000256" key="1">
    <source>
        <dbReference type="ARBA" id="ARBA00022723"/>
    </source>
</evidence>
<evidence type="ECO:0000259" key="3">
    <source>
        <dbReference type="Pfam" id="PF08797"/>
    </source>
</evidence>
<name>A0ABW0EM68_9PSEU</name>
<organism evidence="4 5">
    <name type="scientific">Actinokineospora guangxiensis</name>
    <dbReference type="NCBI Taxonomy" id="1490288"/>
    <lineage>
        <taxon>Bacteria</taxon>
        <taxon>Bacillati</taxon>
        <taxon>Actinomycetota</taxon>
        <taxon>Actinomycetes</taxon>
        <taxon>Pseudonocardiales</taxon>
        <taxon>Pseudonocardiaceae</taxon>
        <taxon>Actinokineospora</taxon>
    </lineage>
</organism>
<proteinExistence type="predicted"/>
<comment type="caution">
    <text evidence="4">The sequence shown here is derived from an EMBL/GenBank/DDBJ whole genome shotgun (WGS) entry which is preliminary data.</text>
</comment>
<dbReference type="Proteomes" id="UP001596157">
    <property type="component" value="Unassembled WGS sequence"/>
</dbReference>
<feature type="domain" description="HIRAN" evidence="3">
    <location>
        <begin position="107"/>
        <end position="155"/>
    </location>
</feature>
<keyword evidence="1" id="KW-0479">Metal-binding</keyword>